<dbReference type="Pfam" id="PF13088">
    <property type="entry name" value="BNR_2"/>
    <property type="match status" value="1"/>
</dbReference>
<dbReference type="InterPro" id="IPR026856">
    <property type="entry name" value="Sialidase_fam"/>
</dbReference>
<evidence type="ECO:0000256" key="5">
    <source>
        <dbReference type="ARBA" id="ARBA00023277"/>
    </source>
</evidence>
<sequence>MNQPQTIHDRALFEDLKGEYDFRIPALIYVKEGKTFLAFAEKRTVKNGKSNDENAKNLVMRKGTRQADGSLQWSDCKDLMEATKHGYRTMSPCPVYERNTNTLFLFFICIEGEIKEADLTPGQTRLCYVITRDRGETWSLLTDLTDKVNGINLLDYKTFAVGPGHGIAVERGKNGMRLLIPAYVKSTSTKVQPDHALVLYSDDEGQTWQAGKTLFEECGECQVAEVRVTEGTEGTKLYCSARTWGKGMEEVPRLEALSEVTSVDFTKLKSLTLKETPHGCQGSVLGFPASELHPGDKGTMLLFSHPTKGPEEGENGWTRRDLGVRLRESLQGAWGEPYIIHQGKGGYSDLCEDGAHFACLMECGEFPRQRIIFQEFPLSDIPKPAQLDRHDPVPNPSDPVPNPSDPAPNPSDPAGRCPYCLLI</sequence>
<keyword evidence="9" id="KW-1185">Reference proteome</keyword>
<dbReference type="GeneID" id="105907851"/>
<dbReference type="AlphaFoldDB" id="A0A6P8GDB0"/>
<gene>
    <name evidence="10" type="primary">LOC105907851</name>
</gene>
<dbReference type="RefSeq" id="XP_031434956.1">
    <property type="nucleotide sequence ID" value="XM_031579096.2"/>
</dbReference>
<evidence type="ECO:0000256" key="2">
    <source>
        <dbReference type="ARBA" id="ARBA00009348"/>
    </source>
</evidence>
<dbReference type="GO" id="GO:0016020">
    <property type="term" value="C:membrane"/>
    <property type="evidence" value="ECO:0007669"/>
    <property type="project" value="TreeGrafter"/>
</dbReference>
<feature type="compositionally biased region" description="Pro residues" evidence="7">
    <location>
        <begin position="393"/>
        <end position="411"/>
    </location>
</feature>
<protein>
    <recommendedName>
        <fullName evidence="3">exo-alpha-sialidase</fullName>
        <ecNumber evidence="3">3.2.1.18</ecNumber>
    </recommendedName>
</protein>
<accession>A0A6P8GDB0</accession>
<dbReference type="InterPro" id="IPR011040">
    <property type="entry name" value="Sialidase"/>
</dbReference>
<evidence type="ECO:0000256" key="7">
    <source>
        <dbReference type="SAM" id="MobiDB-lite"/>
    </source>
</evidence>
<dbReference type="Gene3D" id="2.120.10.10">
    <property type="match status" value="1"/>
</dbReference>
<dbReference type="EC" id="3.2.1.18" evidence="3"/>
<dbReference type="SUPFAM" id="SSF50939">
    <property type="entry name" value="Sialidases"/>
    <property type="match status" value="1"/>
</dbReference>
<evidence type="ECO:0000256" key="3">
    <source>
        <dbReference type="ARBA" id="ARBA00012733"/>
    </source>
</evidence>
<evidence type="ECO:0000259" key="8">
    <source>
        <dbReference type="Pfam" id="PF13088"/>
    </source>
</evidence>
<keyword evidence="5" id="KW-0119">Carbohydrate metabolism</keyword>
<dbReference type="CDD" id="cd15482">
    <property type="entry name" value="Sialidase_non-viral"/>
    <property type="match status" value="1"/>
</dbReference>
<dbReference type="GO" id="GO:0009313">
    <property type="term" value="P:oligosaccharide catabolic process"/>
    <property type="evidence" value="ECO:0007669"/>
    <property type="project" value="TreeGrafter"/>
</dbReference>
<dbReference type="GO" id="GO:0005737">
    <property type="term" value="C:cytoplasm"/>
    <property type="evidence" value="ECO:0007669"/>
    <property type="project" value="TreeGrafter"/>
</dbReference>
<feature type="region of interest" description="Disordered" evidence="7">
    <location>
        <begin position="382"/>
        <end position="417"/>
    </location>
</feature>
<reference evidence="10" key="1">
    <citation type="submission" date="2025-08" db="UniProtKB">
        <authorList>
            <consortium name="RefSeq"/>
        </authorList>
    </citation>
    <scope>IDENTIFICATION</scope>
</reference>
<organism evidence="9 10">
    <name type="scientific">Clupea harengus</name>
    <name type="common">Atlantic herring</name>
    <dbReference type="NCBI Taxonomy" id="7950"/>
    <lineage>
        <taxon>Eukaryota</taxon>
        <taxon>Metazoa</taxon>
        <taxon>Chordata</taxon>
        <taxon>Craniata</taxon>
        <taxon>Vertebrata</taxon>
        <taxon>Euteleostomi</taxon>
        <taxon>Actinopterygii</taxon>
        <taxon>Neopterygii</taxon>
        <taxon>Teleostei</taxon>
        <taxon>Clupei</taxon>
        <taxon>Clupeiformes</taxon>
        <taxon>Clupeoidei</taxon>
        <taxon>Clupeidae</taxon>
        <taxon>Clupea</taxon>
    </lineage>
</organism>
<dbReference type="Proteomes" id="UP000515152">
    <property type="component" value="Chromosome 13"/>
</dbReference>
<evidence type="ECO:0000256" key="4">
    <source>
        <dbReference type="ARBA" id="ARBA00022963"/>
    </source>
</evidence>
<evidence type="ECO:0000256" key="1">
    <source>
        <dbReference type="ARBA" id="ARBA00000427"/>
    </source>
</evidence>
<dbReference type="PANTHER" id="PTHR10628">
    <property type="entry name" value="SIALIDASE"/>
    <property type="match status" value="1"/>
</dbReference>
<dbReference type="InterPro" id="IPR036278">
    <property type="entry name" value="Sialidase_sf"/>
</dbReference>
<keyword evidence="4" id="KW-0442">Lipid degradation</keyword>
<evidence type="ECO:0000313" key="10">
    <source>
        <dbReference type="RefSeq" id="XP_031434956.1"/>
    </source>
</evidence>
<dbReference type="PANTHER" id="PTHR10628:SF23">
    <property type="entry name" value="SIALIDASE-3"/>
    <property type="match status" value="1"/>
</dbReference>
<evidence type="ECO:0000313" key="9">
    <source>
        <dbReference type="Proteomes" id="UP000515152"/>
    </source>
</evidence>
<keyword evidence="4" id="KW-0443">Lipid metabolism</keyword>
<feature type="domain" description="Sialidase" evidence="8">
    <location>
        <begin position="50"/>
        <end position="353"/>
    </location>
</feature>
<comment type="similarity">
    <text evidence="2">Belongs to the glycosyl hydrolase 33 family.</text>
</comment>
<evidence type="ECO:0000256" key="6">
    <source>
        <dbReference type="ARBA" id="ARBA00023295"/>
    </source>
</evidence>
<dbReference type="GO" id="GO:0004308">
    <property type="term" value="F:exo-alpha-sialidase activity"/>
    <property type="evidence" value="ECO:0007669"/>
    <property type="project" value="UniProtKB-EC"/>
</dbReference>
<dbReference type="GO" id="GO:0006689">
    <property type="term" value="P:ganglioside catabolic process"/>
    <property type="evidence" value="ECO:0007669"/>
    <property type="project" value="TreeGrafter"/>
</dbReference>
<keyword evidence="6" id="KW-0326">Glycosidase</keyword>
<comment type="catalytic activity">
    <reaction evidence="1">
        <text>Hydrolysis of alpha-(2-&gt;3)-, alpha-(2-&gt;6)-, alpha-(2-&gt;8)- glycosidic linkages of terminal sialic acid residues in oligosaccharides, glycoproteins, glycolipids, colominic acid and synthetic substrates.</text>
        <dbReference type="EC" id="3.2.1.18"/>
    </reaction>
</comment>
<proteinExistence type="inferred from homology"/>
<keyword evidence="6" id="KW-0378">Hydrolase</keyword>
<name>A0A6P8GDB0_CLUHA</name>